<feature type="region of interest" description="Disordered" evidence="3">
    <location>
        <begin position="309"/>
        <end position="356"/>
    </location>
</feature>
<dbReference type="Gene3D" id="2.30.29.30">
    <property type="entry name" value="Pleckstrin-homology domain (PH domain)/Phosphotyrosine-binding domain (PTB)"/>
    <property type="match status" value="2"/>
</dbReference>
<dbReference type="Proteomes" id="UP001181693">
    <property type="component" value="Unassembled WGS sequence"/>
</dbReference>
<dbReference type="PRINTS" id="PR00628">
    <property type="entry name" value="INSULINRSI"/>
</dbReference>
<comment type="caution">
    <text evidence="6">The sequence shown here is derived from an EMBL/GenBank/DDBJ whole genome shotgun (WGS) entry which is preliminary data.</text>
</comment>
<dbReference type="PANTHER" id="PTHR10614">
    <property type="entry name" value="INSULIN RECEPTOR SUBSTRATE"/>
    <property type="match status" value="1"/>
</dbReference>
<dbReference type="GO" id="GO:0008286">
    <property type="term" value="P:insulin receptor signaling pathway"/>
    <property type="evidence" value="ECO:0007669"/>
    <property type="project" value="InterPro"/>
</dbReference>
<feature type="region of interest" description="Disordered" evidence="3">
    <location>
        <begin position="780"/>
        <end position="801"/>
    </location>
</feature>
<feature type="compositionally biased region" description="Low complexity" evidence="3">
    <location>
        <begin position="334"/>
        <end position="345"/>
    </location>
</feature>
<feature type="region of interest" description="Disordered" evidence="3">
    <location>
        <begin position="1"/>
        <end position="37"/>
    </location>
</feature>
<dbReference type="CDD" id="cd01204">
    <property type="entry name" value="PTB_IRS"/>
    <property type="match status" value="1"/>
</dbReference>
<dbReference type="FunFam" id="2.30.29.30:FF:000029">
    <property type="entry name" value="Insulin receptor substrate 1"/>
    <property type="match status" value="1"/>
</dbReference>
<dbReference type="SMART" id="SM01244">
    <property type="entry name" value="IRS"/>
    <property type="match status" value="1"/>
</dbReference>
<keyword evidence="7" id="KW-1185">Reference proteome</keyword>
<name>A0AAV3A1S5_PYXAD</name>
<organism evidence="6 7">
    <name type="scientific">Pyxicephalus adspersus</name>
    <name type="common">African bullfrog</name>
    <dbReference type="NCBI Taxonomy" id="30357"/>
    <lineage>
        <taxon>Eukaryota</taxon>
        <taxon>Metazoa</taxon>
        <taxon>Chordata</taxon>
        <taxon>Craniata</taxon>
        <taxon>Vertebrata</taxon>
        <taxon>Euteleostomi</taxon>
        <taxon>Amphibia</taxon>
        <taxon>Batrachia</taxon>
        <taxon>Anura</taxon>
        <taxon>Neobatrachia</taxon>
        <taxon>Ranoidea</taxon>
        <taxon>Pyxicephalidae</taxon>
        <taxon>Pyxicephalinae</taxon>
        <taxon>Pyxicephalus</taxon>
    </lineage>
</organism>
<dbReference type="Pfam" id="PF02174">
    <property type="entry name" value="IRS"/>
    <property type="match status" value="1"/>
</dbReference>
<dbReference type="GO" id="GO:0005158">
    <property type="term" value="F:insulin receptor binding"/>
    <property type="evidence" value="ECO:0007669"/>
    <property type="project" value="InterPro"/>
</dbReference>
<evidence type="ECO:0000256" key="1">
    <source>
        <dbReference type="ARBA" id="ARBA00022553"/>
    </source>
</evidence>
<dbReference type="SMART" id="SM00310">
    <property type="entry name" value="PTBI"/>
    <property type="match status" value="1"/>
</dbReference>
<feature type="domain" description="IRS-type PTB" evidence="5">
    <location>
        <begin position="180"/>
        <end position="284"/>
    </location>
</feature>
<dbReference type="SUPFAM" id="SSF50729">
    <property type="entry name" value="PH domain-like"/>
    <property type="match status" value="2"/>
</dbReference>
<dbReference type="Pfam" id="PF00169">
    <property type="entry name" value="PH"/>
    <property type="match status" value="1"/>
</dbReference>
<dbReference type="SMART" id="SM00233">
    <property type="entry name" value="PH"/>
    <property type="match status" value="1"/>
</dbReference>
<evidence type="ECO:0000313" key="7">
    <source>
        <dbReference type="Proteomes" id="UP001181693"/>
    </source>
</evidence>
<dbReference type="InterPro" id="IPR011993">
    <property type="entry name" value="PH-like_dom_sf"/>
</dbReference>
<dbReference type="InterPro" id="IPR002404">
    <property type="entry name" value="IRS_PTB"/>
</dbReference>
<protein>
    <submittedName>
        <fullName evidence="6">Uncharacterized protein</fullName>
    </submittedName>
</protein>
<dbReference type="GO" id="GO:0005886">
    <property type="term" value="C:plasma membrane"/>
    <property type="evidence" value="ECO:0007669"/>
    <property type="project" value="TreeGrafter"/>
</dbReference>
<dbReference type="GO" id="GO:0043548">
    <property type="term" value="F:phosphatidylinositol 3-kinase binding"/>
    <property type="evidence" value="ECO:0007669"/>
    <property type="project" value="TreeGrafter"/>
</dbReference>
<evidence type="ECO:0000259" key="5">
    <source>
        <dbReference type="PROSITE" id="PS51064"/>
    </source>
</evidence>
<dbReference type="PROSITE" id="PS50003">
    <property type="entry name" value="PH_DOMAIN"/>
    <property type="match status" value="1"/>
</dbReference>
<gene>
    <name evidence="6" type="ORF">GDO54_017730</name>
</gene>
<dbReference type="EMBL" id="DYDO01000007">
    <property type="protein sequence ID" value="DBA21004.1"/>
    <property type="molecule type" value="Genomic_DNA"/>
</dbReference>
<reference evidence="6" key="1">
    <citation type="thesis" date="2020" institute="ProQuest LLC" country="789 East Eisenhower Parkway, Ann Arbor, MI, USA">
        <title>Comparative Genomics and Chromosome Evolution.</title>
        <authorList>
            <person name="Mudd A.B."/>
        </authorList>
    </citation>
    <scope>NUCLEOTIDE SEQUENCE</scope>
    <source>
        <strain evidence="6">1538</strain>
        <tissue evidence="6">Blood</tissue>
    </source>
</reference>
<evidence type="ECO:0000256" key="3">
    <source>
        <dbReference type="SAM" id="MobiDB-lite"/>
    </source>
</evidence>
<feature type="compositionally biased region" description="Low complexity" evidence="3">
    <location>
        <begin position="422"/>
        <end position="434"/>
    </location>
</feature>
<feature type="compositionally biased region" description="Polar residues" evidence="3">
    <location>
        <begin position="780"/>
        <end position="796"/>
    </location>
</feature>
<feature type="region of interest" description="Disordered" evidence="3">
    <location>
        <begin position="419"/>
        <end position="441"/>
    </location>
</feature>
<dbReference type="CDD" id="cd01257">
    <property type="entry name" value="PH_IRS"/>
    <property type="match status" value="1"/>
</dbReference>
<proteinExistence type="predicted"/>
<dbReference type="InterPro" id="IPR001849">
    <property type="entry name" value="PH_domain"/>
</dbReference>
<dbReference type="PANTHER" id="PTHR10614:SF2">
    <property type="entry name" value="INSULIN RECEPTOR SUBSTRATE 4"/>
    <property type="match status" value="1"/>
</dbReference>
<dbReference type="InterPro" id="IPR039011">
    <property type="entry name" value="IRS"/>
</dbReference>
<dbReference type="GO" id="GO:0005829">
    <property type="term" value="C:cytosol"/>
    <property type="evidence" value="ECO:0007669"/>
    <property type="project" value="TreeGrafter"/>
</dbReference>
<accession>A0AAV3A1S5</accession>
<keyword evidence="2" id="KW-0807">Transducer</keyword>
<evidence type="ECO:0000313" key="6">
    <source>
        <dbReference type="EMBL" id="DBA21004.1"/>
    </source>
</evidence>
<evidence type="ECO:0000256" key="2">
    <source>
        <dbReference type="ARBA" id="ARBA00023224"/>
    </source>
</evidence>
<dbReference type="AlphaFoldDB" id="A0AAV3A1S5"/>
<dbReference type="PROSITE" id="PS51064">
    <property type="entry name" value="IRS_PTB"/>
    <property type="match status" value="1"/>
</dbReference>
<feature type="domain" description="PH" evidence="4">
    <location>
        <begin position="48"/>
        <end position="153"/>
    </location>
</feature>
<evidence type="ECO:0000259" key="4">
    <source>
        <dbReference type="PROSITE" id="PS50003"/>
    </source>
</evidence>
<keyword evidence="1" id="KW-0597">Phosphoprotein</keyword>
<sequence>MAGVLNAEEDRAGRTAVKPPSPPQHCGEESSHRRLPQVQEECVPGEEDVRKRGYLRKQKHGHKRYFVLRTHSHLGPARLEYYDNEKKFRSGLQRPGPPKRVIFLSQCFTVSRRADAKNKHLLALYTKDEYFAMVADSEQEQDAWYRALSELISENKKSCLADTEDDEMLEESGFRAGTVFKEVWQVNVKPRGLGQTKNLTGVYRLCLSNKAVHLVKLNSEVACVHLLLMNIRRCGHSENYFFIEVGRSSSTGAGELWMQVDDCVVAQNMHETFLETMKALKAYSEFRPRSKSQSSGTNPISFITTRRYLGNLPPSQTGLQRRSRTESIAGTPPTSKSSSYRFRTSSEGEGTMTRPFRSVTGSLIHLNTARINLNKQEGTGRYVRAPFNSGYHSRSASLPVSHFPSATSPINVCGPDTLARPSSSSVCGSPSDGGFISSDEYGSSPGDLRYFRVRSNTPDSLGNTPPIQEENTLSDYMSMSMKVHPGGHDDYMEADKSFRKRTYSLTKPTNVTLQQRSNTAVSLDEDSEEKHFAYSESPKLKDSNHLEDYCNGLIDSVCNQNGSKAKDDGYMPMMPSVSCDSDYLPMAPKSVSAPKQIISRCPSQVDSKGYMMMFPVSNSYGKNTSTGNAPKSSQKKVANGEYMDMSYGSASKQTIDSNLNNSRGLSSYFSLPRSFKSSSKHCSDHSEYVPMSSPGTILHMGEEHVSDICKNGVVNGMSKTDLKSSSDTLDHQIRATRPTKLTLAMRGSNTIPRMFDHSNSAEPTSPGEYINIDFSDKASSTPYSLSAEGSPTSLGSSCDHRQSPLSDYMSVDIDVQSPKATAEFSNSLTDISSYACPAISRVQPSAEYAKLPCGTACVTTTNNRNDDYTTMTFNMAVTPPRPFPDEAANGTKLDSPSSFVNRLCIGDVPSFKSGFPPVHNPNTDTVAGPKVIRADPQGRRRHSSETFSSASTVTTTSSCFTESGKRHSSASFDNVWLKPDENSCDQEKKMSRNCSTCFQHGLNYIALSMHDGVCEPASPVCSQHQNGSRNMETGAYVSIDFTRSDCLKCSAFRKD</sequence>